<keyword evidence="3 7" id="KW-0349">Heme</keyword>
<dbReference type="GO" id="GO:0020037">
    <property type="term" value="F:heme binding"/>
    <property type="evidence" value="ECO:0007669"/>
    <property type="project" value="InterPro"/>
</dbReference>
<protein>
    <submittedName>
        <fullName evidence="9">Cytochrome P450 6A1</fullName>
    </submittedName>
</protein>
<dbReference type="SUPFAM" id="SSF48264">
    <property type="entry name" value="Cytochrome P450"/>
    <property type="match status" value="1"/>
</dbReference>
<keyword evidence="8" id="KW-1133">Transmembrane helix</keyword>
<feature type="transmembrane region" description="Helical" evidence="8">
    <location>
        <begin position="18"/>
        <end position="38"/>
    </location>
</feature>
<comment type="cofactor">
    <cofactor evidence="1 7">
        <name>heme</name>
        <dbReference type="ChEBI" id="CHEBI:30413"/>
    </cofactor>
</comment>
<dbReference type="PANTHER" id="PTHR24304">
    <property type="entry name" value="CYTOCHROME P450 FAMILY 7"/>
    <property type="match status" value="1"/>
</dbReference>
<evidence type="ECO:0000256" key="3">
    <source>
        <dbReference type="ARBA" id="ARBA00022617"/>
    </source>
</evidence>
<dbReference type="PRINTS" id="PR00465">
    <property type="entry name" value="EP450IV"/>
</dbReference>
<dbReference type="GO" id="GO:0016705">
    <property type="term" value="F:oxidoreductase activity, acting on paired donors, with incorporation or reduction of molecular oxygen"/>
    <property type="evidence" value="ECO:0007669"/>
    <property type="project" value="InterPro"/>
</dbReference>
<evidence type="ECO:0000256" key="4">
    <source>
        <dbReference type="ARBA" id="ARBA00022723"/>
    </source>
</evidence>
<evidence type="ECO:0000256" key="8">
    <source>
        <dbReference type="SAM" id="Phobius"/>
    </source>
</evidence>
<dbReference type="InterPro" id="IPR036396">
    <property type="entry name" value="Cyt_P450_sf"/>
</dbReference>
<evidence type="ECO:0000313" key="9">
    <source>
        <dbReference type="EMBL" id="OAA69136.1"/>
    </source>
</evidence>
<dbReference type="Gene3D" id="1.10.630.10">
    <property type="entry name" value="Cytochrome P450"/>
    <property type="match status" value="1"/>
</dbReference>
<keyword evidence="5 7" id="KW-0408">Iron</keyword>
<dbReference type="PANTHER" id="PTHR24304:SF2">
    <property type="entry name" value="24-HYDROXYCHOLESTEROL 7-ALPHA-HYDROXYLASE"/>
    <property type="match status" value="1"/>
</dbReference>
<comment type="similarity">
    <text evidence="2">Belongs to the cytochrome P450 family.</text>
</comment>
<evidence type="ECO:0000313" key="10">
    <source>
        <dbReference type="Proteomes" id="UP000076744"/>
    </source>
</evidence>
<evidence type="ECO:0000256" key="7">
    <source>
        <dbReference type="PIRSR" id="PIRSR602403-1"/>
    </source>
</evidence>
<dbReference type="InterPro" id="IPR001128">
    <property type="entry name" value="Cyt_P450"/>
</dbReference>
<organism evidence="9 10">
    <name type="scientific">Cordyceps fumosorosea (strain ARSEF 2679)</name>
    <name type="common">Isaria fumosorosea</name>
    <dbReference type="NCBI Taxonomy" id="1081104"/>
    <lineage>
        <taxon>Eukaryota</taxon>
        <taxon>Fungi</taxon>
        <taxon>Dikarya</taxon>
        <taxon>Ascomycota</taxon>
        <taxon>Pezizomycotina</taxon>
        <taxon>Sordariomycetes</taxon>
        <taxon>Hypocreomycetidae</taxon>
        <taxon>Hypocreales</taxon>
        <taxon>Cordycipitaceae</taxon>
        <taxon>Cordyceps</taxon>
    </lineage>
</organism>
<feature type="binding site" description="axial binding residue" evidence="7">
    <location>
        <position position="442"/>
    </location>
    <ligand>
        <name>heme</name>
        <dbReference type="ChEBI" id="CHEBI:30413"/>
    </ligand>
    <ligandPart>
        <name>Fe</name>
        <dbReference type="ChEBI" id="CHEBI:18248"/>
    </ligandPart>
</feature>
<gene>
    <name evidence="9" type="ORF">ISF_03511</name>
</gene>
<name>A0A168ASJ9_CORFA</name>
<keyword evidence="10" id="KW-1185">Reference proteome</keyword>
<dbReference type="EMBL" id="AZHB01000006">
    <property type="protein sequence ID" value="OAA69136.1"/>
    <property type="molecule type" value="Genomic_DNA"/>
</dbReference>
<keyword evidence="4 7" id="KW-0479">Metal-binding</keyword>
<dbReference type="OrthoDB" id="1055148at2759"/>
<sequence>MLFENTIVIFAGWFASRWFATVVVLALSPVLLAAVSLVRQRPKLPRNAPKVVPEWPLLGSIAFYYRRQEFLHREQKRSGGRPFSFHYGKYPIVSLLGEAGRTLLLTSRQLDLRAGYSALLAASPHIEADLDDPTQSQVNLFKKILTRKRLVDSLPSILKDSYSALGGLSRSESAVPVFSLVYRLIYRLTHRTGGVHEIAESDALLDSTLKNFSSVENCSPLQIMLPRWPLPSMLSKIWGGYRLHRVIAGVMHDRRRHGRVERDALQLLMGLGETDLGIVQCIIGILFSGLLNTGVMSAWLLCHLAENGDWYRKVQDEVDTFVAKNRKSADESVLEILQRIPYSDWDTQLPVVGVCLRETLRLNLFGPMLRKNLSDEDLVIPGTNLVVPKKAFAFYTVDDVHLDEMIYPSPFQWEPARHLPGRDEGADVPHAFLGWGSGLHPCLGLKKQLDYEFAE</sequence>
<dbReference type="InterPro" id="IPR002403">
    <property type="entry name" value="Cyt_P450_E_grp-IV"/>
</dbReference>
<dbReference type="InterPro" id="IPR050529">
    <property type="entry name" value="CYP450_sterol_14alpha_dmase"/>
</dbReference>
<dbReference type="Pfam" id="PF00067">
    <property type="entry name" value="p450"/>
    <property type="match status" value="1"/>
</dbReference>
<keyword evidence="6" id="KW-0503">Monooxygenase</keyword>
<dbReference type="Proteomes" id="UP000076744">
    <property type="component" value="Unassembled WGS sequence"/>
</dbReference>
<proteinExistence type="inferred from homology"/>
<reference evidence="9 10" key="1">
    <citation type="journal article" date="2016" name="Genome Biol. Evol.">
        <title>Divergent and convergent evolution of fungal pathogenicity.</title>
        <authorList>
            <person name="Shang Y."/>
            <person name="Xiao G."/>
            <person name="Zheng P."/>
            <person name="Cen K."/>
            <person name="Zhan S."/>
            <person name="Wang C."/>
        </authorList>
    </citation>
    <scope>NUCLEOTIDE SEQUENCE [LARGE SCALE GENOMIC DNA]</scope>
    <source>
        <strain evidence="9 10">ARSEF 2679</strain>
    </source>
</reference>
<dbReference type="AlphaFoldDB" id="A0A168ASJ9"/>
<evidence type="ECO:0000256" key="1">
    <source>
        <dbReference type="ARBA" id="ARBA00001971"/>
    </source>
</evidence>
<keyword evidence="6" id="KW-0560">Oxidoreductase</keyword>
<evidence type="ECO:0000256" key="6">
    <source>
        <dbReference type="ARBA" id="ARBA00023033"/>
    </source>
</evidence>
<accession>A0A168ASJ9</accession>
<evidence type="ECO:0000256" key="5">
    <source>
        <dbReference type="ARBA" id="ARBA00023004"/>
    </source>
</evidence>
<dbReference type="STRING" id="1081104.A0A168ASJ9"/>
<comment type="caution">
    <text evidence="9">The sequence shown here is derived from an EMBL/GenBank/DDBJ whole genome shotgun (WGS) entry which is preliminary data.</text>
</comment>
<keyword evidence="8" id="KW-0472">Membrane</keyword>
<evidence type="ECO:0000256" key="2">
    <source>
        <dbReference type="ARBA" id="ARBA00010617"/>
    </source>
</evidence>
<dbReference type="RefSeq" id="XP_018706006.1">
    <property type="nucleotide sequence ID" value="XM_018847117.1"/>
</dbReference>
<dbReference type="GO" id="GO:0004497">
    <property type="term" value="F:monooxygenase activity"/>
    <property type="evidence" value="ECO:0007669"/>
    <property type="project" value="UniProtKB-KW"/>
</dbReference>
<dbReference type="GO" id="GO:0005506">
    <property type="term" value="F:iron ion binding"/>
    <property type="evidence" value="ECO:0007669"/>
    <property type="project" value="InterPro"/>
</dbReference>
<dbReference type="GeneID" id="30019803"/>
<keyword evidence="8" id="KW-0812">Transmembrane</keyword>